<dbReference type="AlphaFoldDB" id="A0A9P9GZ34"/>
<organism evidence="2 3">
    <name type="scientific">Fusarium redolens</name>
    <dbReference type="NCBI Taxonomy" id="48865"/>
    <lineage>
        <taxon>Eukaryota</taxon>
        <taxon>Fungi</taxon>
        <taxon>Dikarya</taxon>
        <taxon>Ascomycota</taxon>
        <taxon>Pezizomycotina</taxon>
        <taxon>Sordariomycetes</taxon>
        <taxon>Hypocreomycetidae</taxon>
        <taxon>Hypocreales</taxon>
        <taxon>Nectriaceae</taxon>
        <taxon>Fusarium</taxon>
        <taxon>Fusarium redolens species complex</taxon>
    </lineage>
</organism>
<proteinExistence type="predicted"/>
<evidence type="ECO:0000313" key="3">
    <source>
        <dbReference type="Proteomes" id="UP000720189"/>
    </source>
</evidence>
<comment type="caution">
    <text evidence="2">The sequence shown here is derived from an EMBL/GenBank/DDBJ whole genome shotgun (WGS) entry which is preliminary data.</text>
</comment>
<accession>A0A9P9GZ34</accession>
<reference evidence="2" key="1">
    <citation type="journal article" date="2021" name="Nat. Commun.">
        <title>Genetic determinants of endophytism in the Arabidopsis root mycobiome.</title>
        <authorList>
            <person name="Mesny F."/>
            <person name="Miyauchi S."/>
            <person name="Thiergart T."/>
            <person name="Pickel B."/>
            <person name="Atanasova L."/>
            <person name="Karlsson M."/>
            <person name="Huettel B."/>
            <person name="Barry K.W."/>
            <person name="Haridas S."/>
            <person name="Chen C."/>
            <person name="Bauer D."/>
            <person name="Andreopoulos W."/>
            <person name="Pangilinan J."/>
            <person name="LaButti K."/>
            <person name="Riley R."/>
            <person name="Lipzen A."/>
            <person name="Clum A."/>
            <person name="Drula E."/>
            <person name="Henrissat B."/>
            <person name="Kohler A."/>
            <person name="Grigoriev I.V."/>
            <person name="Martin F.M."/>
            <person name="Hacquard S."/>
        </authorList>
    </citation>
    <scope>NUCLEOTIDE SEQUENCE</scope>
    <source>
        <strain evidence="2">MPI-CAGE-AT-0023</strain>
    </source>
</reference>
<dbReference type="Proteomes" id="UP000720189">
    <property type="component" value="Unassembled WGS sequence"/>
</dbReference>
<keyword evidence="1" id="KW-0812">Transmembrane</keyword>
<dbReference type="OrthoDB" id="2309723at2759"/>
<evidence type="ECO:0000313" key="2">
    <source>
        <dbReference type="EMBL" id="KAH7247457.1"/>
    </source>
</evidence>
<keyword evidence="1" id="KW-1133">Transmembrane helix</keyword>
<feature type="transmembrane region" description="Helical" evidence="1">
    <location>
        <begin position="287"/>
        <end position="307"/>
    </location>
</feature>
<feature type="transmembrane region" description="Helical" evidence="1">
    <location>
        <begin position="53"/>
        <end position="77"/>
    </location>
</feature>
<gene>
    <name evidence="2" type="ORF">BKA55DRAFT_571880</name>
</gene>
<feature type="transmembrane region" description="Helical" evidence="1">
    <location>
        <begin position="97"/>
        <end position="119"/>
    </location>
</feature>
<feature type="transmembrane region" description="Helical" evidence="1">
    <location>
        <begin position="131"/>
        <end position="149"/>
    </location>
</feature>
<keyword evidence="3" id="KW-1185">Reference proteome</keyword>
<dbReference type="RefSeq" id="XP_046048040.1">
    <property type="nucleotide sequence ID" value="XM_046193104.1"/>
</dbReference>
<feature type="transmembrane region" description="Helical" evidence="1">
    <location>
        <begin position="262"/>
        <end position="281"/>
    </location>
</feature>
<sequence length="411" mass="46406">MIDTSVSSERFSLVASFYGPGNITSWLCMVISVFVTWCFNTQYRRKDSINTDLIFVLVVPGVAAGHVIYMIFFSGVVEHQPAQELFTSSDSQIVQHAAAAEAALNVCETFSAVAVLLVFISMCHGHLKRTLAVVVVGLLAFSTEAVVFVQTRGVRVSDSNLTRPFLFNFFEVMVSLLIFLGVWLSAFGIMVLWLRLRTIDTPEEQIYRESADSQLEMDIRSTLRSQVGDINSTLMWGNQLQAVETLQLGETDSLDQRVMMPLTMVSMVFLPLSLLVTLASMSFPTRIFGATSFISSPSWAALVLFFVPKSATSITELDQIVSVCIGSTALLFSVWEAFKSQRKEDERARRENRQRAADGRRTRRQRELTYALYLLRRVNHQLDQTEDETERQVLLDRRNILMINMSRMVSL</sequence>
<name>A0A9P9GZ34_FUSRE</name>
<feature type="transmembrane region" description="Helical" evidence="1">
    <location>
        <begin position="169"/>
        <end position="194"/>
    </location>
</feature>
<keyword evidence="1" id="KW-0472">Membrane</keyword>
<evidence type="ECO:0000256" key="1">
    <source>
        <dbReference type="SAM" id="Phobius"/>
    </source>
</evidence>
<dbReference type="EMBL" id="JAGMUX010000010">
    <property type="protein sequence ID" value="KAH7247457.1"/>
    <property type="molecule type" value="Genomic_DNA"/>
</dbReference>
<protein>
    <submittedName>
        <fullName evidence="2">Uncharacterized protein</fullName>
    </submittedName>
</protein>
<feature type="transmembrane region" description="Helical" evidence="1">
    <location>
        <begin position="23"/>
        <end position="41"/>
    </location>
</feature>
<dbReference type="GeneID" id="70223058"/>